<evidence type="ECO:0000313" key="3">
    <source>
        <dbReference type="Proteomes" id="UP001295794"/>
    </source>
</evidence>
<sequence length="106" mass="11463">MASSPAELKGEIVLTASFTAKPGSGDELEALVGKLLTHAKKNEPGTLEYGIARNGNTESFVTWERFKDMDALKAHSENPLFAELKSSTLVEKAPEVLFYKPVQPAA</sequence>
<dbReference type="PANTHER" id="PTHR40624:SF1">
    <property type="entry name" value="BIOSYNTHESIS MONOOXYGENASE, PUTATIVE (AFU_ORTHOLOGUE AFUA_1G12025)-RELATED"/>
    <property type="match status" value="1"/>
</dbReference>
<dbReference type="EMBL" id="CAVNYO010000480">
    <property type="protein sequence ID" value="CAK5284527.1"/>
    <property type="molecule type" value="Genomic_DNA"/>
</dbReference>
<dbReference type="SUPFAM" id="SSF54909">
    <property type="entry name" value="Dimeric alpha+beta barrel"/>
    <property type="match status" value="1"/>
</dbReference>
<dbReference type="PANTHER" id="PTHR40624">
    <property type="entry name" value="BIOSYNTHESIS MONOOXYGENASE, PUTATIVE (AFU_ORTHOLOGUE AFUA_1G12025)-RELATED"/>
    <property type="match status" value="1"/>
</dbReference>
<reference evidence="2" key="1">
    <citation type="submission" date="2023-11" db="EMBL/GenBank/DDBJ databases">
        <authorList>
            <person name="De Vega J J."/>
            <person name="De Vega J J."/>
        </authorList>
    </citation>
    <scope>NUCLEOTIDE SEQUENCE</scope>
</reference>
<accession>A0AAD2HZ57</accession>
<feature type="domain" description="ABM" evidence="1">
    <location>
        <begin position="12"/>
        <end position="103"/>
    </location>
</feature>
<dbReference type="InterPro" id="IPR011008">
    <property type="entry name" value="Dimeric_a/b-barrel"/>
</dbReference>
<evidence type="ECO:0000259" key="1">
    <source>
        <dbReference type="PROSITE" id="PS51725"/>
    </source>
</evidence>
<dbReference type="Gene3D" id="3.30.70.100">
    <property type="match status" value="1"/>
</dbReference>
<organism evidence="2 3">
    <name type="scientific">Mycena citricolor</name>
    <dbReference type="NCBI Taxonomy" id="2018698"/>
    <lineage>
        <taxon>Eukaryota</taxon>
        <taxon>Fungi</taxon>
        <taxon>Dikarya</taxon>
        <taxon>Basidiomycota</taxon>
        <taxon>Agaricomycotina</taxon>
        <taxon>Agaricomycetes</taxon>
        <taxon>Agaricomycetidae</taxon>
        <taxon>Agaricales</taxon>
        <taxon>Marasmiineae</taxon>
        <taxon>Mycenaceae</taxon>
        <taxon>Mycena</taxon>
    </lineage>
</organism>
<dbReference type="PROSITE" id="PS51725">
    <property type="entry name" value="ABM"/>
    <property type="match status" value="1"/>
</dbReference>
<keyword evidence="3" id="KW-1185">Reference proteome</keyword>
<name>A0AAD2HZ57_9AGAR</name>
<proteinExistence type="predicted"/>
<protein>
    <recommendedName>
        <fullName evidence="1">ABM domain-containing protein</fullName>
    </recommendedName>
</protein>
<comment type="caution">
    <text evidence="2">The sequence shown here is derived from an EMBL/GenBank/DDBJ whole genome shotgun (WGS) entry which is preliminary data.</text>
</comment>
<dbReference type="Proteomes" id="UP001295794">
    <property type="component" value="Unassembled WGS sequence"/>
</dbReference>
<gene>
    <name evidence="2" type="ORF">MYCIT1_LOCUS37822</name>
</gene>
<dbReference type="InterPro" id="IPR007138">
    <property type="entry name" value="ABM_dom"/>
</dbReference>
<dbReference type="AlphaFoldDB" id="A0AAD2HZ57"/>
<dbReference type="Pfam" id="PF03992">
    <property type="entry name" value="ABM"/>
    <property type="match status" value="1"/>
</dbReference>
<evidence type="ECO:0000313" key="2">
    <source>
        <dbReference type="EMBL" id="CAK5284527.1"/>
    </source>
</evidence>